<dbReference type="BioCyc" id="NEQU228908:GJB6-238-MONOMER"/>
<feature type="transmembrane region" description="Helical" evidence="1">
    <location>
        <begin position="412"/>
        <end position="434"/>
    </location>
</feature>
<dbReference type="PATRIC" id="fig|228908.8.peg.226"/>
<dbReference type="HOGENOM" id="CLU_410857_0_0_2"/>
<sequence length="668" mass="73851">MRKLLSLPLITFFVLGLSVGELVPIGKGRGGTTVTIGPQDIKLIGVSANPENKPDYTATLTLYITIDENVFSSAGTYNVKLRGTSEKVQVTVTGKSPNLQISNINDKNNDLATYIYKKITEGLPPTNYVRVESPALVGNKYYEIKVKLLPFSSLPPILWLVTTSEAESRYNSIYSISAKATANVFTTFNEQASIKTIIASFSEGMNLIDIRSQLFSLSLAKYITNSVNECFIRAWKSLGYEPADKLCNRINSEASALLSKFGINLDAVYTYDTGSGSCTLTKDAKADEEVMSVLEGMGFKPSYNTIEEMVFQLKKGDRFICWLDSVFGAIFGSTYYSIKGLLPQNITNREMVALIITLSLWGMLAYLVIKRIGPSEENKNIGIKHFIGGLAISYLLLTLLGNSLSSMSSAHIIGSILFLFFTYEIVSYIVALISHPRLEAIVYLVLYGLYVIALSVFLRTMGIVGGASEGVFNPTKAIALSAAMPFSDIIGGIAIPIIYQALLGFQVGWFQAIGWAWLITKIITYIADLVGITLPPFLDVSKKLKEKLDKDLGTFEWHKREGNEVEIAKRVIMNIASQLRDLWTNIHCSTLGARKLLGRKFNPVPLTGALLYVLSDEDNKALILQKIPDEDQKKIVENVLNNKLEELAKSLAKDDKFRSLLMNYCKDS</sequence>
<name>Q74MQ4_NANEQ</name>
<evidence type="ECO:0000313" key="3">
    <source>
        <dbReference type="Proteomes" id="UP000000578"/>
    </source>
</evidence>
<evidence type="ECO:0000313" key="2">
    <source>
        <dbReference type="EMBL" id="AAR39075.1"/>
    </source>
</evidence>
<gene>
    <name evidence="2" type="ordered locus">NEQ222</name>
</gene>
<keyword evidence="1" id="KW-1133">Transmembrane helix</keyword>
<evidence type="ECO:0000256" key="1">
    <source>
        <dbReference type="SAM" id="Phobius"/>
    </source>
</evidence>
<dbReference type="EMBL" id="AE017199">
    <property type="protein sequence ID" value="AAR39075.1"/>
    <property type="molecule type" value="Genomic_DNA"/>
</dbReference>
<dbReference type="AlphaFoldDB" id="Q74MQ4"/>
<dbReference type="EnsemblBacteria" id="AAR39075">
    <property type="protein sequence ID" value="AAR39075"/>
    <property type="gene ID" value="NEQ222"/>
</dbReference>
<feature type="transmembrane region" description="Helical" evidence="1">
    <location>
        <begin position="381"/>
        <end position="400"/>
    </location>
</feature>
<dbReference type="KEGG" id="neq:NEQ222"/>
<protein>
    <submittedName>
        <fullName evidence="2">NEQ222</fullName>
    </submittedName>
</protein>
<feature type="transmembrane region" description="Helical" evidence="1">
    <location>
        <begin position="514"/>
        <end position="538"/>
    </location>
</feature>
<accession>Q74MQ4</accession>
<keyword evidence="3" id="KW-1185">Reference proteome</keyword>
<proteinExistence type="predicted"/>
<reference evidence="2 3" key="1">
    <citation type="journal article" date="2003" name="Proc. Natl. Acad. Sci. U.S.A.">
        <title>The genome of Nanoarchaeum equitans: insights into early archaeal evolution and derived parasitism.</title>
        <authorList>
            <person name="Waters E."/>
            <person name="Hohn M.J."/>
            <person name="Ahel I."/>
            <person name="Graham D.E."/>
            <person name="Adams M.D."/>
            <person name="Barnstead M."/>
            <person name="Beeson K.Y."/>
            <person name="Bibbs L."/>
            <person name="Bolanos R."/>
            <person name="Keller M."/>
            <person name="Kretz K."/>
            <person name="Lin X."/>
            <person name="Mathur E."/>
            <person name="Ni J."/>
            <person name="Podar M."/>
            <person name="Richardson T."/>
            <person name="Sutton G.G."/>
            <person name="Simon M."/>
            <person name="Soll D."/>
            <person name="Stetter K.O."/>
            <person name="Short J.M."/>
            <person name="Noordewier M."/>
        </authorList>
    </citation>
    <scope>NUCLEOTIDE SEQUENCE [LARGE SCALE GENOMIC DNA]</scope>
    <source>
        <strain evidence="2 3">Kin4-M</strain>
    </source>
</reference>
<feature type="transmembrane region" description="Helical" evidence="1">
    <location>
        <begin position="350"/>
        <end position="369"/>
    </location>
</feature>
<organism evidence="2 3">
    <name type="scientific">Nanoarchaeum equitans (strain Kin4-M)</name>
    <dbReference type="NCBI Taxonomy" id="228908"/>
    <lineage>
        <taxon>Archaea</taxon>
        <taxon>Nanobdellota</taxon>
        <taxon>Candidatus Nanoarchaeia</taxon>
        <taxon>Nanoarchaeales</taxon>
        <taxon>Nanoarchaeaceae</taxon>
        <taxon>Nanoarchaeum</taxon>
    </lineage>
</organism>
<keyword evidence="1" id="KW-0812">Transmembrane</keyword>
<feature type="transmembrane region" description="Helical" evidence="1">
    <location>
        <begin position="478"/>
        <end position="502"/>
    </location>
</feature>
<dbReference type="Proteomes" id="UP000000578">
    <property type="component" value="Chromosome"/>
</dbReference>
<keyword evidence="1" id="KW-0472">Membrane</keyword>
<feature type="transmembrane region" description="Helical" evidence="1">
    <location>
        <begin position="440"/>
        <end position="458"/>
    </location>
</feature>
<dbReference type="STRING" id="228908.NEQ222"/>
<feature type="transmembrane region" description="Helical" evidence="1">
    <location>
        <begin position="319"/>
        <end position="338"/>
    </location>
</feature>